<dbReference type="PANTHER" id="PTHR13604:SF0">
    <property type="entry name" value="ABASIC SITE PROCESSING PROTEIN HMCES"/>
    <property type="match status" value="1"/>
</dbReference>
<evidence type="ECO:0000256" key="1">
    <source>
        <dbReference type="ARBA" id="ARBA00008136"/>
    </source>
</evidence>
<dbReference type="EC" id="3.4.-.-" evidence="8"/>
<dbReference type="EMBL" id="CP101717">
    <property type="protein sequence ID" value="WLD57606.1"/>
    <property type="molecule type" value="Genomic_DNA"/>
</dbReference>
<keyword evidence="5" id="KW-0190">Covalent protein-DNA linkage</keyword>
<evidence type="ECO:0000256" key="4">
    <source>
        <dbReference type="ARBA" id="ARBA00022801"/>
    </source>
</evidence>
<evidence type="ECO:0000256" key="7">
    <source>
        <dbReference type="ARBA" id="ARBA00023239"/>
    </source>
</evidence>
<proteinExistence type="inferred from homology"/>
<keyword evidence="7" id="KW-0456">Lyase</keyword>
<evidence type="ECO:0000256" key="2">
    <source>
        <dbReference type="ARBA" id="ARBA00022670"/>
    </source>
</evidence>
<dbReference type="GO" id="GO:0016829">
    <property type="term" value="F:lyase activity"/>
    <property type="evidence" value="ECO:0007669"/>
    <property type="project" value="UniProtKB-KW"/>
</dbReference>
<dbReference type="GO" id="GO:0003697">
    <property type="term" value="F:single-stranded DNA binding"/>
    <property type="evidence" value="ECO:0007669"/>
    <property type="project" value="InterPro"/>
</dbReference>
<keyword evidence="2 8" id="KW-0645">Protease</keyword>
<dbReference type="GO" id="GO:0106300">
    <property type="term" value="P:protein-DNA covalent cross-linking repair"/>
    <property type="evidence" value="ECO:0007669"/>
    <property type="project" value="InterPro"/>
</dbReference>
<dbReference type="GO" id="GO:0006508">
    <property type="term" value="P:proteolysis"/>
    <property type="evidence" value="ECO:0007669"/>
    <property type="project" value="UniProtKB-KW"/>
</dbReference>
<organism evidence="9">
    <name type="scientific">Salinispirillum sp. LH 10-3-1</name>
    <dbReference type="NCBI Taxonomy" id="2952525"/>
    <lineage>
        <taxon>Bacteria</taxon>
        <taxon>Pseudomonadati</taxon>
        <taxon>Pseudomonadota</taxon>
        <taxon>Gammaproteobacteria</taxon>
        <taxon>Oceanospirillales</taxon>
        <taxon>Saccharospirillaceae</taxon>
        <taxon>Salinispirillum</taxon>
    </lineage>
</organism>
<keyword evidence="4 8" id="KW-0378">Hydrolase</keyword>
<evidence type="ECO:0000256" key="3">
    <source>
        <dbReference type="ARBA" id="ARBA00022763"/>
    </source>
</evidence>
<sequence>MCGAFYLKQSSHLAAHYGFDTFWNLGNLSRRDVLNPRRIVEGIPEYTVFRPTDRLPIIAQDRTGKLIIEQALWWLLMKTGEDGMPVPNQEYATFNSRIDKVMATGRTLHNTSPKSFRVLIPASGYFEWLGKVPYAIERADGETILFGGMAKAYPTPDGGYQLGVSIVTLPGHPKLAHIHQKSLPLMIEDDDIMHWLDRSVPNQDLQPFATPVLRHDMNTQPKSDIKQPELFGELQRIESD</sequence>
<dbReference type="GO" id="GO:0008233">
    <property type="term" value="F:peptidase activity"/>
    <property type="evidence" value="ECO:0007669"/>
    <property type="project" value="UniProtKB-KW"/>
</dbReference>
<evidence type="ECO:0000256" key="8">
    <source>
        <dbReference type="RuleBase" id="RU364100"/>
    </source>
</evidence>
<protein>
    <recommendedName>
        <fullName evidence="8">Abasic site processing protein</fullName>
        <ecNumber evidence="8">3.4.-.-</ecNumber>
    </recommendedName>
</protein>
<dbReference type="InterPro" id="IPR036590">
    <property type="entry name" value="SRAP-like"/>
</dbReference>
<keyword evidence="6" id="KW-0238">DNA-binding</keyword>
<evidence type="ECO:0000256" key="6">
    <source>
        <dbReference type="ARBA" id="ARBA00023125"/>
    </source>
</evidence>
<name>A0AB38YE38_9GAMM</name>
<dbReference type="SUPFAM" id="SSF143081">
    <property type="entry name" value="BB1717-like"/>
    <property type="match status" value="1"/>
</dbReference>
<comment type="similarity">
    <text evidence="1 8">Belongs to the SOS response-associated peptidase family.</text>
</comment>
<dbReference type="Gene3D" id="3.90.1680.10">
    <property type="entry name" value="SOS response associated peptidase-like"/>
    <property type="match status" value="1"/>
</dbReference>
<dbReference type="AlphaFoldDB" id="A0AB38YE38"/>
<reference evidence="9" key="1">
    <citation type="submission" date="2022-07" db="EMBL/GenBank/DDBJ databases">
        <title>Complete genome sequence of Salinispirillum sp. LH10-3-1 capable of multiple carbohydrate inversion isolated from a soda lake.</title>
        <authorList>
            <person name="Liu J."/>
            <person name="Zhai Y."/>
            <person name="Zhang H."/>
            <person name="Yang H."/>
            <person name="Qu J."/>
            <person name="Li J."/>
        </authorList>
    </citation>
    <scope>NUCLEOTIDE SEQUENCE</scope>
    <source>
        <strain evidence="9">LH 10-3-1</strain>
    </source>
</reference>
<evidence type="ECO:0000256" key="5">
    <source>
        <dbReference type="ARBA" id="ARBA00023124"/>
    </source>
</evidence>
<evidence type="ECO:0000313" key="9">
    <source>
        <dbReference type="EMBL" id="WLD57606.1"/>
    </source>
</evidence>
<keyword evidence="3" id="KW-0227">DNA damage</keyword>
<accession>A0AB38YE38</accession>
<dbReference type="Pfam" id="PF02586">
    <property type="entry name" value="SRAP"/>
    <property type="match status" value="1"/>
</dbReference>
<dbReference type="InterPro" id="IPR003738">
    <property type="entry name" value="SRAP"/>
</dbReference>
<gene>
    <name evidence="9" type="ORF">NFC81_12925</name>
</gene>
<dbReference type="RefSeq" id="WP_304994891.1">
    <property type="nucleotide sequence ID" value="NZ_CP101717.1"/>
</dbReference>
<dbReference type="PANTHER" id="PTHR13604">
    <property type="entry name" value="DC12-RELATED"/>
    <property type="match status" value="1"/>
</dbReference>